<feature type="compositionally biased region" description="Low complexity" evidence="1">
    <location>
        <begin position="1"/>
        <end position="21"/>
    </location>
</feature>
<sequence length="204" mass="21514">MVGMPPTTPATAPATGPAVAPVILRPGPQPDGTGGLDTLQLESLRLDGLLRRIAPRCWAGREAVLTPALKAGVVEFPPLRDLAVSHASAAWVWWGEDEAPAPWEFSTLNRRRVRGQRECTVHEATVAPDDLAHPGGVPVTGPVRTLVDLLHATAADGDGDAGLPRAAEEAPAVARRAARDAIDRMSRRPHLRAMRALAGRLASG</sequence>
<name>A0A8J2TYT6_9MICO</name>
<keyword evidence="3" id="KW-1185">Reference proteome</keyword>
<proteinExistence type="predicted"/>
<reference evidence="2" key="2">
    <citation type="submission" date="2020-09" db="EMBL/GenBank/DDBJ databases">
        <authorList>
            <person name="Sun Q."/>
            <person name="Zhou Y."/>
        </authorList>
    </citation>
    <scope>NUCLEOTIDE SEQUENCE</scope>
    <source>
        <strain evidence="2">CGMCC 1.12785</strain>
    </source>
</reference>
<reference evidence="2" key="1">
    <citation type="journal article" date="2014" name="Int. J. Syst. Evol. Microbiol.">
        <title>Complete genome sequence of Corynebacterium casei LMG S-19264T (=DSM 44701T), isolated from a smear-ripened cheese.</title>
        <authorList>
            <consortium name="US DOE Joint Genome Institute (JGI-PGF)"/>
            <person name="Walter F."/>
            <person name="Albersmeier A."/>
            <person name="Kalinowski J."/>
            <person name="Ruckert C."/>
        </authorList>
    </citation>
    <scope>NUCLEOTIDE SEQUENCE</scope>
    <source>
        <strain evidence="2">CGMCC 1.12785</strain>
    </source>
</reference>
<accession>A0A8J2TYT6</accession>
<evidence type="ECO:0000313" key="2">
    <source>
        <dbReference type="EMBL" id="GGA17574.1"/>
    </source>
</evidence>
<dbReference type="AlphaFoldDB" id="A0A8J2TYT6"/>
<evidence type="ECO:0000313" key="3">
    <source>
        <dbReference type="Proteomes" id="UP000616114"/>
    </source>
</evidence>
<feature type="region of interest" description="Disordered" evidence="1">
    <location>
        <begin position="1"/>
        <end position="35"/>
    </location>
</feature>
<comment type="caution">
    <text evidence="2">The sequence shown here is derived from an EMBL/GenBank/DDBJ whole genome shotgun (WGS) entry which is preliminary data.</text>
</comment>
<dbReference type="Proteomes" id="UP000616114">
    <property type="component" value="Unassembled WGS sequence"/>
</dbReference>
<protein>
    <submittedName>
        <fullName evidence="2">Uncharacterized protein</fullName>
    </submittedName>
</protein>
<evidence type="ECO:0000256" key="1">
    <source>
        <dbReference type="SAM" id="MobiDB-lite"/>
    </source>
</evidence>
<organism evidence="2 3">
    <name type="scientific">Sediminivirga luteola</name>
    <dbReference type="NCBI Taxonomy" id="1774748"/>
    <lineage>
        <taxon>Bacteria</taxon>
        <taxon>Bacillati</taxon>
        <taxon>Actinomycetota</taxon>
        <taxon>Actinomycetes</taxon>
        <taxon>Micrococcales</taxon>
        <taxon>Brevibacteriaceae</taxon>
        <taxon>Sediminivirga</taxon>
    </lineage>
</organism>
<gene>
    <name evidence="2" type="ORF">GCM10011333_20860</name>
</gene>
<dbReference type="EMBL" id="BMFY01000008">
    <property type="protein sequence ID" value="GGA17574.1"/>
    <property type="molecule type" value="Genomic_DNA"/>
</dbReference>